<keyword evidence="2 6" id="KW-0349">Heme</keyword>
<evidence type="ECO:0000256" key="5">
    <source>
        <dbReference type="ARBA" id="ARBA00023004"/>
    </source>
</evidence>
<dbReference type="Gene3D" id="1.10.760.10">
    <property type="entry name" value="Cytochrome c-like domain"/>
    <property type="match status" value="1"/>
</dbReference>
<name>A0A1G5QS56_9GAMM</name>
<evidence type="ECO:0000256" key="4">
    <source>
        <dbReference type="ARBA" id="ARBA00022982"/>
    </source>
</evidence>
<evidence type="ECO:0000313" key="9">
    <source>
        <dbReference type="EMBL" id="SCZ64572.1"/>
    </source>
</evidence>
<reference evidence="9 10" key="1">
    <citation type="submission" date="2016-10" db="EMBL/GenBank/DDBJ databases">
        <authorList>
            <person name="de Groot N.N."/>
        </authorList>
    </citation>
    <scope>NUCLEOTIDE SEQUENCE [LARGE SCALE GENOMIC DNA]</scope>
    <source>
        <strain evidence="9 10">HLD2</strain>
    </source>
</reference>
<dbReference type="InterPro" id="IPR009056">
    <property type="entry name" value="Cyt_c-like_dom"/>
</dbReference>
<dbReference type="InterPro" id="IPR002323">
    <property type="entry name" value="Cyt_CIE"/>
</dbReference>
<evidence type="ECO:0000256" key="3">
    <source>
        <dbReference type="ARBA" id="ARBA00022723"/>
    </source>
</evidence>
<evidence type="ECO:0000313" key="10">
    <source>
        <dbReference type="Proteomes" id="UP000199648"/>
    </source>
</evidence>
<evidence type="ECO:0000256" key="7">
    <source>
        <dbReference type="SAM" id="SignalP"/>
    </source>
</evidence>
<feature type="chain" id="PRO_5011494528" evidence="7">
    <location>
        <begin position="22"/>
        <end position="102"/>
    </location>
</feature>
<dbReference type="SUPFAM" id="SSF46626">
    <property type="entry name" value="Cytochrome c"/>
    <property type="match status" value="1"/>
</dbReference>
<dbReference type="PANTHER" id="PTHR40942">
    <property type="match status" value="1"/>
</dbReference>
<accession>A0A1G5QS56</accession>
<evidence type="ECO:0000256" key="2">
    <source>
        <dbReference type="ARBA" id="ARBA00022617"/>
    </source>
</evidence>
<dbReference type="EMBL" id="FMWD01000008">
    <property type="protein sequence ID" value="SCZ64572.1"/>
    <property type="molecule type" value="Genomic_DNA"/>
</dbReference>
<organism evidence="9 10">
    <name type="scientific">Thiohalomonas denitrificans</name>
    <dbReference type="NCBI Taxonomy" id="415747"/>
    <lineage>
        <taxon>Bacteria</taxon>
        <taxon>Pseudomonadati</taxon>
        <taxon>Pseudomonadota</taxon>
        <taxon>Gammaproteobacteria</taxon>
        <taxon>Thiohalomonadales</taxon>
        <taxon>Thiohalomonadaceae</taxon>
        <taxon>Thiohalomonas</taxon>
    </lineage>
</organism>
<dbReference type="PROSITE" id="PS51007">
    <property type="entry name" value="CYTC"/>
    <property type="match status" value="1"/>
</dbReference>
<dbReference type="RefSeq" id="WP_092998098.1">
    <property type="nucleotide sequence ID" value="NZ_FMWD01000008.1"/>
</dbReference>
<keyword evidence="7" id="KW-0732">Signal</keyword>
<proteinExistence type="predicted"/>
<keyword evidence="5 6" id="KW-0408">Iron</keyword>
<dbReference type="GO" id="GO:0009055">
    <property type="term" value="F:electron transfer activity"/>
    <property type="evidence" value="ECO:0007669"/>
    <property type="project" value="InterPro"/>
</dbReference>
<keyword evidence="4" id="KW-0249">Electron transport</keyword>
<keyword evidence="10" id="KW-1185">Reference proteome</keyword>
<sequence length="102" mass="10337">MKKSLVAALGVFAMFSGTAMAADGQAVYNKACLACHASGAAGAPKMGDSAAWEPRIAKGMDALYESANTGVPGTAMMPKGNCPDCSEEDLQAAVDFMVGNSK</sequence>
<evidence type="ECO:0000256" key="6">
    <source>
        <dbReference type="PROSITE-ProRule" id="PRU00433"/>
    </source>
</evidence>
<feature type="domain" description="Cytochrome c" evidence="8">
    <location>
        <begin position="19"/>
        <end position="101"/>
    </location>
</feature>
<dbReference type="PRINTS" id="PR00607">
    <property type="entry name" value="CYTCHROMECIE"/>
</dbReference>
<gene>
    <name evidence="9" type="ORF">SAMN03097708_02658</name>
</gene>
<dbReference type="GO" id="GO:0020037">
    <property type="term" value="F:heme binding"/>
    <property type="evidence" value="ECO:0007669"/>
    <property type="project" value="InterPro"/>
</dbReference>
<keyword evidence="3 6" id="KW-0479">Metal-binding</keyword>
<dbReference type="Pfam" id="PF13442">
    <property type="entry name" value="Cytochrome_CBB3"/>
    <property type="match status" value="1"/>
</dbReference>
<dbReference type="OrthoDB" id="9814708at2"/>
<feature type="signal peptide" evidence="7">
    <location>
        <begin position="1"/>
        <end position="21"/>
    </location>
</feature>
<evidence type="ECO:0000256" key="1">
    <source>
        <dbReference type="ARBA" id="ARBA00022448"/>
    </source>
</evidence>
<dbReference type="GO" id="GO:0005506">
    <property type="term" value="F:iron ion binding"/>
    <property type="evidence" value="ECO:0007669"/>
    <property type="project" value="InterPro"/>
</dbReference>
<dbReference type="InterPro" id="IPR036909">
    <property type="entry name" value="Cyt_c-like_dom_sf"/>
</dbReference>
<keyword evidence="1" id="KW-0813">Transport</keyword>
<dbReference type="STRING" id="415747.SAMN03097708_02658"/>
<protein>
    <submittedName>
        <fullName evidence="9">Cytochrome C oxidase, cbb3-type, subunit III</fullName>
    </submittedName>
</protein>
<dbReference type="PANTHER" id="PTHR40942:SF2">
    <property type="entry name" value="CYTOCHROME-RELATED"/>
    <property type="match status" value="1"/>
</dbReference>
<dbReference type="Proteomes" id="UP000199648">
    <property type="component" value="Unassembled WGS sequence"/>
</dbReference>
<evidence type="ECO:0000259" key="8">
    <source>
        <dbReference type="PROSITE" id="PS51007"/>
    </source>
</evidence>
<dbReference type="AlphaFoldDB" id="A0A1G5QS56"/>